<comment type="pathway">
    <text evidence="1 8">Metabolic intermediate biosynthesis; chorismate biosynthesis; chorismate from D-erythrose 4-phosphate and phosphoenolpyruvate: step 4/7.</text>
</comment>
<comment type="function">
    <text evidence="8">Involved in the biosynthesis of the chorismate, which leads to the biosynthesis of aromatic amino acids. Catalyzes the reversible NADPH linked reduction of 3-dehydroshikimate (DHSA) to yield shikimate (SA).</text>
</comment>
<comment type="similarity">
    <text evidence="8">Belongs to the shikimate dehydrogenase family.</text>
</comment>
<feature type="binding site" evidence="8">
    <location>
        <position position="215"/>
    </location>
    <ligand>
        <name>NADP(+)</name>
        <dbReference type="ChEBI" id="CHEBI:58349"/>
    </ligand>
</feature>
<dbReference type="EC" id="1.1.1.25" evidence="2 8"/>
<keyword evidence="5 8" id="KW-0560">Oxidoreductase</keyword>
<evidence type="ECO:0000256" key="3">
    <source>
        <dbReference type="ARBA" id="ARBA00022605"/>
    </source>
</evidence>
<evidence type="ECO:0000313" key="11">
    <source>
        <dbReference type="EMBL" id="PZP57348.1"/>
    </source>
</evidence>
<dbReference type="InterPro" id="IPR022893">
    <property type="entry name" value="Shikimate_DH_fam"/>
</dbReference>
<evidence type="ECO:0000256" key="7">
    <source>
        <dbReference type="ARBA" id="ARBA00049442"/>
    </source>
</evidence>
<feature type="binding site" evidence="8">
    <location>
        <position position="217"/>
    </location>
    <ligand>
        <name>shikimate</name>
        <dbReference type="ChEBI" id="CHEBI:36208"/>
    </ligand>
</feature>
<feature type="binding site" evidence="8">
    <location>
        <position position="61"/>
    </location>
    <ligand>
        <name>shikimate</name>
        <dbReference type="ChEBI" id="CHEBI:36208"/>
    </ligand>
</feature>
<feature type="binding site" evidence="8">
    <location>
        <begin position="14"/>
        <end position="16"/>
    </location>
    <ligand>
        <name>shikimate</name>
        <dbReference type="ChEBI" id="CHEBI:36208"/>
    </ligand>
</feature>
<dbReference type="InterPro" id="IPR013708">
    <property type="entry name" value="Shikimate_DH-bd_N"/>
</dbReference>
<dbReference type="PANTHER" id="PTHR21089">
    <property type="entry name" value="SHIKIMATE DEHYDROGENASE"/>
    <property type="match status" value="1"/>
</dbReference>
<keyword evidence="4 8" id="KW-0521">NADP</keyword>
<dbReference type="InterPro" id="IPR011342">
    <property type="entry name" value="Shikimate_DH"/>
</dbReference>
<dbReference type="Pfam" id="PF08501">
    <property type="entry name" value="Shikimate_dh_N"/>
    <property type="match status" value="1"/>
</dbReference>
<dbReference type="Gene3D" id="3.40.50.10860">
    <property type="entry name" value="Leucine Dehydrogenase, chain A, domain 1"/>
    <property type="match status" value="1"/>
</dbReference>
<feature type="domain" description="Shikimate dehydrogenase substrate binding N-terminal" evidence="10">
    <location>
        <begin position="6"/>
        <end position="88"/>
    </location>
</feature>
<evidence type="ECO:0000256" key="5">
    <source>
        <dbReference type="ARBA" id="ARBA00023002"/>
    </source>
</evidence>
<feature type="binding site" evidence="8">
    <location>
        <position position="77"/>
    </location>
    <ligand>
        <name>NADP(+)</name>
        <dbReference type="ChEBI" id="CHEBI:58349"/>
    </ligand>
</feature>
<sequence>MKRAGVIGHPISHSKSPLIHAHWLTENKIEGEYRAYDIAPENLRDEVLRLRDTGLSGINVTLPHKQAIMDICTTINDEAQKIGAVNTVVFYPSGEIEGRNTDAYGFITNAKETYPDFQFGNSSALVLGAGGAARSVLYALKREGVSDIRISNRTIENAEELAEEFGATVYDWDEKEKALKGAGLVVNTTSLGMSGKPHLRLDLSDLSPEALVYDIVYAPLITELLGGAQNKGCRIVTGIGMLLHQARPAFQAFYGTLPEVTDALRGKVLR</sequence>
<comment type="caution">
    <text evidence="8">Lacks conserved residue(s) required for the propagation of feature annotation.</text>
</comment>
<feature type="binding site" evidence="8">
    <location>
        <position position="245"/>
    </location>
    <ligand>
        <name>shikimate</name>
        <dbReference type="ChEBI" id="CHEBI:36208"/>
    </ligand>
</feature>
<feature type="domain" description="Quinate/shikimate 5-dehydrogenase/glutamyl-tRNA reductase" evidence="9">
    <location>
        <begin position="118"/>
        <end position="190"/>
    </location>
</feature>
<feature type="binding site" evidence="8">
    <location>
        <position position="102"/>
    </location>
    <ligand>
        <name>shikimate</name>
        <dbReference type="ChEBI" id="CHEBI:36208"/>
    </ligand>
</feature>
<dbReference type="NCBIfam" id="NF001312">
    <property type="entry name" value="PRK00258.1-4"/>
    <property type="match status" value="1"/>
</dbReference>
<comment type="subunit">
    <text evidence="8">Homodimer.</text>
</comment>
<gene>
    <name evidence="8" type="primary">aroE</name>
    <name evidence="11" type="ORF">DI586_00780</name>
</gene>
<evidence type="ECO:0000313" key="12">
    <source>
        <dbReference type="Proteomes" id="UP000249739"/>
    </source>
</evidence>
<dbReference type="AlphaFoldDB" id="A0A2W5FQR4"/>
<comment type="catalytic activity">
    <reaction evidence="7 8">
        <text>shikimate + NADP(+) = 3-dehydroshikimate + NADPH + H(+)</text>
        <dbReference type="Rhea" id="RHEA:17737"/>
        <dbReference type="ChEBI" id="CHEBI:15378"/>
        <dbReference type="ChEBI" id="CHEBI:16630"/>
        <dbReference type="ChEBI" id="CHEBI:36208"/>
        <dbReference type="ChEBI" id="CHEBI:57783"/>
        <dbReference type="ChEBI" id="CHEBI:58349"/>
        <dbReference type="EC" id="1.1.1.25"/>
    </reaction>
</comment>
<dbReference type="SUPFAM" id="SSF53223">
    <property type="entry name" value="Aminoacid dehydrogenase-like, N-terminal domain"/>
    <property type="match status" value="1"/>
</dbReference>
<feature type="binding site" evidence="8">
    <location>
        <begin position="128"/>
        <end position="132"/>
    </location>
    <ligand>
        <name>NADP(+)</name>
        <dbReference type="ChEBI" id="CHEBI:58349"/>
    </ligand>
</feature>
<dbReference type="InterPro" id="IPR046346">
    <property type="entry name" value="Aminoacid_DH-like_N_sf"/>
</dbReference>
<evidence type="ECO:0000259" key="9">
    <source>
        <dbReference type="Pfam" id="PF01488"/>
    </source>
</evidence>
<dbReference type="InterPro" id="IPR006151">
    <property type="entry name" value="Shikm_DH/Glu-tRNA_Rdtase"/>
</dbReference>
<evidence type="ECO:0000259" key="10">
    <source>
        <dbReference type="Pfam" id="PF08501"/>
    </source>
</evidence>
<dbReference type="PANTHER" id="PTHR21089:SF1">
    <property type="entry name" value="BIFUNCTIONAL 3-DEHYDROQUINATE DEHYDRATASE_SHIKIMATE DEHYDROGENASE, CHLOROPLASTIC"/>
    <property type="match status" value="1"/>
</dbReference>
<dbReference type="Pfam" id="PF01488">
    <property type="entry name" value="Shikimate_DH"/>
    <property type="match status" value="1"/>
</dbReference>
<dbReference type="Proteomes" id="UP000249739">
    <property type="component" value="Unassembled WGS sequence"/>
</dbReference>
<dbReference type="HAMAP" id="MF_00222">
    <property type="entry name" value="Shikimate_DH_AroE"/>
    <property type="match status" value="1"/>
</dbReference>
<feature type="binding site" evidence="8">
    <location>
        <position position="86"/>
    </location>
    <ligand>
        <name>shikimate</name>
        <dbReference type="ChEBI" id="CHEBI:36208"/>
    </ligand>
</feature>
<feature type="binding site" evidence="8">
    <location>
        <position position="238"/>
    </location>
    <ligand>
        <name>NADP(+)</name>
        <dbReference type="ChEBI" id="CHEBI:58349"/>
    </ligand>
</feature>
<evidence type="ECO:0000256" key="4">
    <source>
        <dbReference type="ARBA" id="ARBA00022857"/>
    </source>
</evidence>
<organism evidence="11 12">
    <name type="scientific">Micavibrio aeruginosavorus</name>
    <dbReference type="NCBI Taxonomy" id="349221"/>
    <lineage>
        <taxon>Bacteria</taxon>
        <taxon>Pseudomonadati</taxon>
        <taxon>Bdellovibrionota</taxon>
        <taxon>Bdellovibrionia</taxon>
        <taxon>Bdellovibrionales</taxon>
        <taxon>Pseudobdellovibrionaceae</taxon>
        <taxon>Micavibrio</taxon>
    </lineage>
</organism>
<proteinExistence type="inferred from homology"/>
<dbReference type="GO" id="GO:0009073">
    <property type="term" value="P:aromatic amino acid family biosynthetic process"/>
    <property type="evidence" value="ECO:0007669"/>
    <property type="project" value="UniProtKB-KW"/>
</dbReference>
<evidence type="ECO:0000256" key="8">
    <source>
        <dbReference type="HAMAP-Rule" id="MF_00222"/>
    </source>
</evidence>
<dbReference type="GO" id="GO:0019632">
    <property type="term" value="P:shikimate metabolic process"/>
    <property type="evidence" value="ECO:0007669"/>
    <property type="project" value="InterPro"/>
</dbReference>
<evidence type="ECO:0000256" key="6">
    <source>
        <dbReference type="ARBA" id="ARBA00023141"/>
    </source>
</evidence>
<reference evidence="11 12" key="1">
    <citation type="submission" date="2017-08" db="EMBL/GenBank/DDBJ databases">
        <title>Infants hospitalized years apart are colonized by the same room-sourced microbial strains.</title>
        <authorList>
            <person name="Brooks B."/>
            <person name="Olm M.R."/>
            <person name="Firek B.A."/>
            <person name="Baker R."/>
            <person name="Thomas B.C."/>
            <person name="Morowitz M.J."/>
            <person name="Banfield J.F."/>
        </authorList>
    </citation>
    <scope>NUCLEOTIDE SEQUENCE [LARGE SCALE GENOMIC DNA]</scope>
    <source>
        <strain evidence="11">S2_006_000_R2_64</strain>
    </source>
</reference>
<dbReference type="GO" id="GO:0009423">
    <property type="term" value="P:chorismate biosynthetic process"/>
    <property type="evidence" value="ECO:0007669"/>
    <property type="project" value="UniProtKB-UniRule"/>
</dbReference>
<dbReference type="NCBIfam" id="TIGR00507">
    <property type="entry name" value="aroE"/>
    <property type="match status" value="1"/>
</dbReference>
<keyword evidence="3 8" id="KW-0028">Amino-acid biosynthesis</keyword>
<accession>A0A2W5FQR4</accession>
<dbReference type="SUPFAM" id="SSF51735">
    <property type="entry name" value="NAD(P)-binding Rossmann-fold domains"/>
    <property type="match status" value="1"/>
</dbReference>
<dbReference type="EMBL" id="QFOT01000003">
    <property type="protein sequence ID" value="PZP57348.1"/>
    <property type="molecule type" value="Genomic_DNA"/>
</dbReference>
<evidence type="ECO:0000256" key="2">
    <source>
        <dbReference type="ARBA" id="ARBA00012962"/>
    </source>
</evidence>
<protein>
    <recommendedName>
        <fullName evidence="2 8">Shikimate dehydrogenase (NADP(+))</fullName>
        <shortName evidence="8">SDH</shortName>
        <ecNumber evidence="2 8">1.1.1.25</ecNumber>
    </recommendedName>
</protein>
<dbReference type="CDD" id="cd01065">
    <property type="entry name" value="NAD_bind_Shikimate_DH"/>
    <property type="match status" value="1"/>
</dbReference>
<comment type="caution">
    <text evidence="11">The sequence shown here is derived from an EMBL/GenBank/DDBJ whole genome shotgun (WGS) entry which is preliminary data.</text>
</comment>
<dbReference type="GO" id="GO:0005829">
    <property type="term" value="C:cytosol"/>
    <property type="evidence" value="ECO:0007669"/>
    <property type="project" value="TreeGrafter"/>
</dbReference>
<dbReference type="Gene3D" id="3.40.50.720">
    <property type="entry name" value="NAD(P)-binding Rossmann-like Domain"/>
    <property type="match status" value="1"/>
</dbReference>
<dbReference type="GO" id="GO:0050661">
    <property type="term" value="F:NADP binding"/>
    <property type="evidence" value="ECO:0007669"/>
    <property type="project" value="InterPro"/>
</dbReference>
<dbReference type="UniPathway" id="UPA00053">
    <property type="reaction ID" value="UER00087"/>
</dbReference>
<dbReference type="InterPro" id="IPR036291">
    <property type="entry name" value="NAD(P)-bd_dom_sf"/>
</dbReference>
<feature type="active site" description="Proton acceptor" evidence="8">
    <location>
        <position position="65"/>
    </location>
</feature>
<dbReference type="GO" id="GO:0004764">
    <property type="term" value="F:shikimate 3-dehydrogenase (NADP+) activity"/>
    <property type="evidence" value="ECO:0007669"/>
    <property type="project" value="UniProtKB-UniRule"/>
</dbReference>
<evidence type="ECO:0000256" key="1">
    <source>
        <dbReference type="ARBA" id="ARBA00004871"/>
    </source>
</evidence>
<name>A0A2W5FQR4_9BACT</name>
<keyword evidence="6 8" id="KW-0057">Aromatic amino acid biosynthesis</keyword>
<dbReference type="GO" id="GO:0008652">
    <property type="term" value="P:amino acid biosynthetic process"/>
    <property type="evidence" value="ECO:0007669"/>
    <property type="project" value="UniProtKB-KW"/>
</dbReference>